<organism evidence="2">
    <name type="scientific">marine metagenome</name>
    <dbReference type="NCBI Taxonomy" id="408172"/>
    <lineage>
        <taxon>unclassified sequences</taxon>
        <taxon>metagenomes</taxon>
        <taxon>ecological metagenomes</taxon>
    </lineage>
</organism>
<accession>A0A381VHK1</accession>
<protein>
    <submittedName>
        <fullName evidence="2">Uncharacterized protein</fullName>
    </submittedName>
</protein>
<dbReference type="EMBL" id="UINC01008861">
    <property type="protein sequence ID" value="SVA39825.1"/>
    <property type="molecule type" value="Genomic_DNA"/>
</dbReference>
<feature type="non-terminal residue" evidence="2">
    <location>
        <position position="1"/>
    </location>
</feature>
<feature type="compositionally biased region" description="Basic and acidic residues" evidence="1">
    <location>
        <begin position="14"/>
        <end position="26"/>
    </location>
</feature>
<dbReference type="AlphaFoldDB" id="A0A381VHK1"/>
<feature type="region of interest" description="Disordered" evidence="1">
    <location>
        <begin position="1"/>
        <end position="26"/>
    </location>
</feature>
<name>A0A381VHK1_9ZZZZ</name>
<evidence type="ECO:0000256" key="1">
    <source>
        <dbReference type="SAM" id="MobiDB-lite"/>
    </source>
</evidence>
<sequence>AKAAEDATAATAAKAEEEAPADPKDL</sequence>
<feature type="compositionally biased region" description="Low complexity" evidence="1">
    <location>
        <begin position="1"/>
        <end position="13"/>
    </location>
</feature>
<feature type="non-terminal residue" evidence="2">
    <location>
        <position position="26"/>
    </location>
</feature>
<reference evidence="2" key="1">
    <citation type="submission" date="2018-05" db="EMBL/GenBank/DDBJ databases">
        <authorList>
            <person name="Lanie J.A."/>
            <person name="Ng W.-L."/>
            <person name="Kazmierczak K.M."/>
            <person name="Andrzejewski T.M."/>
            <person name="Davidsen T.M."/>
            <person name="Wayne K.J."/>
            <person name="Tettelin H."/>
            <person name="Glass J.I."/>
            <person name="Rusch D."/>
            <person name="Podicherti R."/>
            <person name="Tsui H.-C.T."/>
            <person name="Winkler M.E."/>
        </authorList>
    </citation>
    <scope>NUCLEOTIDE SEQUENCE</scope>
</reference>
<proteinExistence type="predicted"/>
<gene>
    <name evidence="2" type="ORF">METZ01_LOCUS92679</name>
</gene>
<evidence type="ECO:0000313" key="2">
    <source>
        <dbReference type="EMBL" id="SVA39825.1"/>
    </source>
</evidence>